<organism evidence="1 2">
    <name type="scientific">Halteria grandinella</name>
    <dbReference type="NCBI Taxonomy" id="5974"/>
    <lineage>
        <taxon>Eukaryota</taxon>
        <taxon>Sar</taxon>
        <taxon>Alveolata</taxon>
        <taxon>Ciliophora</taxon>
        <taxon>Intramacronucleata</taxon>
        <taxon>Spirotrichea</taxon>
        <taxon>Stichotrichia</taxon>
        <taxon>Sporadotrichida</taxon>
        <taxon>Halteriidae</taxon>
        <taxon>Halteria</taxon>
    </lineage>
</organism>
<protein>
    <submittedName>
        <fullName evidence="1">Uncharacterized protein</fullName>
    </submittedName>
</protein>
<dbReference type="EMBL" id="RRYP01030799">
    <property type="protein sequence ID" value="TNV71076.1"/>
    <property type="molecule type" value="Genomic_DNA"/>
</dbReference>
<comment type="caution">
    <text evidence="1">The sequence shown here is derived from an EMBL/GenBank/DDBJ whole genome shotgun (WGS) entry which is preliminary data.</text>
</comment>
<proteinExistence type="predicted"/>
<accession>A0A8J8SUR9</accession>
<evidence type="ECO:0000313" key="1">
    <source>
        <dbReference type="EMBL" id="TNV71076.1"/>
    </source>
</evidence>
<evidence type="ECO:0000313" key="2">
    <source>
        <dbReference type="Proteomes" id="UP000785679"/>
    </source>
</evidence>
<name>A0A8J8SUR9_HALGN</name>
<reference evidence="1" key="1">
    <citation type="submission" date="2019-06" db="EMBL/GenBank/DDBJ databases">
        <authorList>
            <person name="Zheng W."/>
        </authorList>
    </citation>
    <scope>NUCLEOTIDE SEQUENCE</scope>
    <source>
        <strain evidence="1">QDHG01</strain>
    </source>
</reference>
<keyword evidence="2" id="KW-1185">Reference proteome</keyword>
<gene>
    <name evidence="1" type="ORF">FGO68_gene4195</name>
</gene>
<sequence>MNQRLFFIFDIILPFPIPGKFPLPGDLDSDSFIEPRRWTVPLLITRGLGRSCSIILSCKRIFLMIEKQFVH</sequence>
<dbReference type="Proteomes" id="UP000785679">
    <property type="component" value="Unassembled WGS sequence"/>
</dbReference>
<dbReference type="AlphaFoldDB" id="A0A8J8SUR9"/>